<dbReference type="CDD" id="cd00090">
    <property type="entry name" value="HTH_ARSR"/>
    <property type="match status" value="1"/>
</dbReference>
<keyword evidence="7" id="KW-1185">Reference proteome</keyword>
<comment type="caution">
    <text evidence="6">The sequence shown here is derived from an EMBL/GenBank/DDBJ whole genome shotgun (WGS) entry which is preliminary data.</text>
</comment>
<evidence type="ECO:0000256" key="2">
    <source>
        <dbReference type="ARBA" id="ARBA00023015"/>
    </source>
</evidence>
<dbReference type="Gene3D" id="1.10.10.10">
    <property type="entry name" value="Winged helix-like DNA-binding domain superfamily/Winged helix DNA-binding domain"/>
    <property type="match status" value="1"/>
</dbReference>
<dbReference type="PANTHER" id="PTHR30126:SF40">
    <property type="entry name" value="HTH-TYPE TRANSCRIPTIONAL REGULATOR GLTR"/>
    <property type="match status" value="1"/>
</dbReference>
<evidence type="ECO:0000256" key="1">
    <source>
        <dbReference type="ARBA" id="ARBA00009437"/>
    </source>
</evidence>
<protein>
    <submittedName>
        <fullName evidence="6">LysR family transcriptional regulator</fullName>
    </submittedName>
</protein>
<dbReference type="FunFam" id="1.10.10.10:FF:000001">
    <property type="entry name" value="LysR family transcriptional regulator"/>
    <property type="match status" value="1"/>
</dbReference>
<dbReference type="PROSITE" id="PS50931">
    <property type="entry name" value="HTH_LYSR"/>
    <property type="match status" value="1"/>
</dbReference>
<dbReference type="InterPro" id="IPR000847">
    <property type="entry name" value="LysR_HTH_N"/>
</dbReference>
<organism evidence="6 7">
    <name type="scientific">Cohnella zeiphila</name>
    <dbReference type="NCBI Taxonomy" id="2761120"/>
    <lineage>
        <taxon>Bacteria</taxon>
        <taxon>Bacillati</taxon>
        <taxon>Bacillota</taxon>
        <taxon>Bacilli</taxon>
        <taxon>Bacillales</taxon>
        <taxon>Paenibacillaceae</taxon>
        <taxon>Cohnella</taxon>
    </lineage>
</organism>
<feature type="domain" description="HTH lysR-type" evidence="5">
    <location>
        <begin position="1"/>
        <end position="58"/>
    </location>
</feature>
<dbReference type="PRINTS" id="PR00039">
    <property type="entry name" value="HTHLYSR"/>
</dbReference>
<comment type="similarity">
    <text evidence="1">Belongs to the LysR transcriptional regulatory family.</text>
</comment>
<dbReference type="InterPro" id="IPR036390">
    <property type="entry name" value="WH_DNA-bd_sf"/>
</dbReference>
<name>A0A7X0VVE8_9BACL</name>
<accession>A0A7X0VVE8</accession>
<dbReference type="RefSeq" id="WP_185128941.1">
    <property type="nucleotide sequence ID" value="NZ_JACJVO010000010.1"/>
</dbReference>
<dbReference type="Gene3D" id="3.40.190.10">
    <property type="entry name" value="Periplasmic binding protein-like II"/>
    <property type="match status" value="2"/>
</dbReference>
<reference evidence="6 7" key="1">
    <citation type="submission" date="2020-08" db="EMBL/GenBank/DDBJ databases">
        <title>Cohnella phylogeny.</title>
        <authorList>
            <person name="Dunlap C."/>
        </authorList>
    </citation>
    <scope>NUCLEOTIDE SEQUENCE [LARGE SCALE GENOMIC DNA]</scope>
    <source>
        <strain evidence="6 7">CBP 2801</strain>
    </source>
</reference>
<keyword evidence="3" id="KW-0238">DNA-binding</keyword>
<keyword evidence="2" id="KW-0805">Transcription regulation</keyword>
<dbReference type="GO" id="GO:0000976">
    <property type="term" value="F:transcription cis-regulatory region binding"/>
    <property type="evidence" value="ECO:0007669"/>
    <property type="project" value="TreeGrafter"/>
</dbReference>
<gene>
    <name evidence="6" type="ORF">H7C18_10170</name>
</gene>
<evidence type="ECO:0000256" key="3">
    <source>
        <dbReference type="ARBA" id="ARBA00023125"/>
    </source>
</evidence>
<evidence type="ECO:0000313" key="7">
    <source>
        <dbReference type="Proteomes" id="UP000564644"/>
    </source>
</evidence>
<keyword evidence="4" id="KW-0804">Transcription</keyword>
<dbReference type="Proteomes" id="UP000564644">
    <property type="component" value="Unassembled WGS sequence"/>
</dbReference>
<dbReference type="InterPro" id="IPR005119">
    <property type="entry name" value="LysR_subst-bd"/>
</dbReference>
<sequence length="296" mass="33041">MNVQQLRVFRQAAACRTMTDAAESLGLSQPTVSFHLRKLEEALGVDLLRRRSGRIVLTDAGEELLPYARKISSLFEEAQQLMRDYKESGRGKLRIGASYTPATYFLPAYLAEFQQRFPRTIPLLTVKQAGDALGLLRGCEIDVAVVSLPERVESDLHIVKLADDDLKLVVPPFHPLASKAVVELDDLSGEAFLVHEPGSTSRELSEQWAMENGLRWNVRMELGAIETIKESVKHGMGIGILPWRSVMKEAAEGTLAMRDLPGKVRLRTISLAYRKEDELVPQASQFISFIRTKLGV</sequence>
<dbReference type="InterPro" id="IPR011991">
    <property type="entry name" value="ArsR-like_HTH"/>
</dbReference>
<dbReference type="Pfam" id="PF03466">
    <property type="entry name" value="LysR_substrate"/>
    <property type="match status" value="1"/>
</dbReference>
<dbReference type="EMBL" id="JACJVO010000010">
    <property type="protein sequence ID" value="MBB6731272.1"/>
    <property type="molecule type" value="Genomic_DNA"/>
</dbReference>
<dbReference type="InterPro" id="IPR036388">
    <property type="entry name" value="WH-like_DNA-bd_sf"/>
</dbReference>
<dbReference type="GO" id="GO:0003700">
    <property type="term" value="F:DNA-binding transcription factor activity"/>
    <property type="evidence" value="ECO:0007669"/>
    <property type="project" value="InterPro"/>
</dbReference>
<evidence type="ECO:0000256" key="4">
    <source>
        <dbReference type="ARBA" id="ARBA00023163"/>
    </source>
</evidence>
<dbReference type="SUPFAM" id="SSF46785">
    <property type="entry name" value="Winged helix' DNA-binding domain"/>
    <property type="match status" value="1"/>
</dbReference>
<dbReference type="Pfam" id="PF00126">
    <property type="entry name" value="HTH_1"/>
    <property type="match status" value="1"/>
</dbReference>
<dbReference type="PANTHER" id="PTHR30126">
    <property type="entry name" value="HTH-TYPE TRANSCRIPTIONAL REGULATOR"/>
    <property type="match status" value="1"/>
</dbReference>
<evidence type="ECO:0000313" key="6">
    <source>
        <dbReference type="EMBL" id="MBB6731272.1"/>
    </source>
</evidence>
<evidence type="ECO:0000259" key="5">
    <source>
        <dbReference type="PROSITE" id="PS50931"/>
    </source>
</evidence>
<dbReference type="AlphaFoldDB" id="A0A7X0VVE8"/>
<proteinExistence type="inferred from homology"/>
<dbReference type="SUPFAM" id="SSF53850">
    <property type="entry name" value="Periplasmic binding protein-like II"/>
    <property type="match status" value="1"/>
</dbReference>